<protein>
    <submittedName>
        <fullName evidence="7">Flippase</fullName>
    </submittedName>
</protein>
<dbReference type="CDD" id="cd13128">
    <property type="entry name" value="MATE_Wzx_like"/>
    <property type="match status" value="1"/>
</dbReference>
<keyword evidence="2" id="KW-1003">Cell membrane</keyword>
<keyword evidence="3 6" id="KW-0812">Transmembrane</keyword>
<dbReference type="PANTHER" id="PTHR30250">
    <property type="entry name" value="PST FAMILY PREDICTED COLANIC ACID TRANSPORTER"/>
    <property type="match status" value="1"/>
</dbReference>
<comment type="subcellular location">
    <subcellularLocation>
        <location evidence="1">Cell membrane</location>
        <topology evidence="1">Multi-pass membrane protein</topology>
    </subcellularLocation>
</comment>
<feature type="transmembrane region" description="Helical" evidence="6">
    <location>
        <begin position="315"/>
        <end position="334"/>
    </location>
</feature>
<dbReference type="Pfam" id="PF01943">
    <property type="entry name" value="Polysacc_synt"/>
    <property type="match status" value="1"/>
</dbReference>
<evidence type="ECO:0000256" key="3">
    <source>
        <dbReference type="ARBA" id="ARBA00022692"/>
    </source>
</evidence>
<feature type="transmembrane region" description="Helical" evidence="6">
    <location>
        <begin position="274"/>
        <end position="294"/>
    </location>
</feature>
<proteinExistence type="predicted"/>
<name>A0A7V4TZA9_CALAY</name>
<organism evidence="7">
    <name type="scientific">Caldithrix abyssi</name>
    <dbReference type="NCBI Taxonomy" id="187145"/>
    <lineage>
        <taxon>Bacteria</taxon>
        <taxon>Pseudomonadati</taxon>
        <taxon>Calditrichota</taxon>
        <taxon>Calditrichia</taxon>
        <taxon>Calditrichales</taxon>
        <taxon>Calditrichaceae</taxon>
        <taxon>Caldithrix</taxon>
    </lineage>
</organism>
<keyword evidence="5 6" id="KW-0472">Membrane</keyword>
<reference evidence="7" key="1">
    <citation type="journal article" date="2020" name="mSystems">
        <title>Genome- and Community-Level Interaction Insights into Carbon Utilization and Element Cycling Functions of Hydrothermarchaeota in Hydrothermal Sediment.</title>
        <authorList>
            <person name="Zhou Z."/>
            <person name="Liu Y."/>
            <person name="Xu W."/>
            <person name="Pan J."/>
            <person name="Luo Z.H."/>
            <person name="Li M."/>
        </authorList>
    </citation>
    <scope>NUCLEOTIDE SEQUENCE [LARGE SCALE GENOMIC DNA]</scope>
    <source>
        <strain evidence="7">HyVt-577</strain>
    </source>
</reference>
<accession>A0A7V4TZA9</accession>
<feature type="transmembrane region" description="Helical" evidence="6">
    <location>
        <begin position="30"/>
        <end position="48"/>
    </location>
</feature>
<dbReference type="GO" id="GO:0005886">
    <property type="term" value="C:plasma membrane"/>
    <property type="evidence" value="ECO:0007669"/>
    <property type="project" value="UniProtKB-SubCell"/>
</dbReference>
<evidence type="ECO:0000256" key="4">
    <source>
        <dbReference type="ARBA" id="ARBA00022989"/>
    </source>
</evidence>
<feature type="transmembrane region" description="Helical" evidence="6">
    <location>
        <begin position="386"/>
        <end position="402"/>
    </location>
</feature>
<evidence type="ECO:0000313" key="7">
    <source>
        <dbReference type="EMBL" id="HGY54748.1"/>
    </source>
</evidence>
<dbReference type="Proteomes" id="UP000885779">
    <property type="component" value="Unassembled WGS sequence"/>
</dbReference>
<evidence type="ECO:0000256" key="5">
    <source>
        <dbReference type="ARBA" id="ARBA00023136"/>
    </source>
</evidence>
<sequence length="447" mass="48998">MNKNVLKFSNLSELKLSLIKGSIGSIGLKVGNLGLGFLSTLIIARLLGSSAFGVYSFVLSFVSLLSIPAQLGLPQFMVRQTAYYRALKNWGMMRGLFFWAGKNVVIFSFSLTIISGFILYIVKNNLDAELFTTFVTALFLIPILAFTAFAQASLRGLHHVLLGQLPEMIIKRGVFIGLALSLYLLKIQKWMVPTGAMVLHVGAAFIAALFAIYLFLKYAPGELKNCKPEIQGKQWLFGILPFLFLGSMQVLNNHTDVTMLGILKSPEEVGPYKVAVQLSMLISIPLQAINMVIAPQIARLWTEKKLKKLQSMITWSARAILVLSFPLAFLFIYFGEQIVAILFGADFLEANKALIILSLGQIINTGMGSVGLLLNMTGHEMKAAKSLGIAVLVNLVLNLTLIPQFGSIGAALATASSYLIWNIYMGISVWKSIHINPTAFGLLKTKI</sequence>
<dbReference type="InterPro" id="IPR050833">
    <property type="entry name" value="Poly_Biosynth_Transport"/>
</dbReference>
<feature type="transmembrane region" description="Helical" evidence="6">
    <location>
        <begin position="354"/>
        <end position="374"/>
    </location>
</feature>
<evidence type="ECO:0000256" key="6">
    <source>
        <dbReference type="SAM" id="Phobius"/>
    </source>
</evidence>
<feature type="transmembrane region" description="Helical" evidence="6">
    <location>
        <begin position="54"/>
        <end position="76"/>
    </location>
</feature>
<feature type="transmembrane region" description="Helical" evidence="6">
    <location>
        <begin position="134"/>
        <end position="157"/>
    </location>
</feature>
<dbReference type="PANTHER" id="PTHR30250:SF11">
    <property type="entry name" value="O-ANTIGEN TRANSPORTER-RELATED"/>
    <property type="match status" value="1"/>
</dbReference>
<feature type="transmembrane region" description="Helical" evidence="6">
    <location>
        <begin position="96"/>
        <end position="122"/>
    </location>
</feature>
<dbReference type="EMBL" id="DRQG01000030">
    <property type="protein sequence ID" value="HGY54748.1"/>
    <property type="molecule type" value="Genomic_DNA"/>
</dbReference>
<gene>
    <name evidence="7" type="ORF">ENK44_03510</name>
</gene>
<dbReference type="AlphaFoldDB" id="A0A7V4TZA9"/>
<feature type="transmembrane region" description="Helical" evidence="6">
    <location>
        <begin position="197"/>
        <end position="216"/>
    </location>
</feature>
<keyword evidence="4 6" id="KW-1133">Transmembrane helix</keyword>
<evidence type="ECO:0000256" key="2">
    <source>
        <dbReference type="ARBA" id="ARBA00022475"/>
    </source>
</evidence>
<feature type="transmembrane region" description="Helical" evidence="6">
    <location>
        <begin position="408"/>
        <end position="427"/>
    </location>
</feature>
<evidence type="ECO:0000256" key="1">
    <source>
        <dbReference type="ARBA" id="ARBA00004651"/>
    </source>
</evidence>
<dbReference type="InterPro" id="IPR002797">
    <property type="entry name" value="Polysacc_synth"/>
</dbReference>
<feature type="transmembrane region" description="Helical" evidence="6">
    <location>
        <begin position="236"/>
        <end position="254"/>
    </location>
</feature>
<comment type="caution">
    <text evidence="7">The sequence shown here is derived from an EMBL/GenBank/DDBJ whole genome shotgun (WGS) entry which is preliminary data.</text>
</comment>